<dbReference type="RefSeq" id="WP_049994754.1">
    <property type="nucleotide sequence ID" value="NZ_CP031310.1"/>
</dbReference>
<gene>
    <name evidence="2" type="ORF">DV733_10450</name>
</gene>
<sequence length="62" mass="7422">MIRALLERLRSWWAVEDPDERIKGEGDVYLDPAYNSRYTTERHLEEYGKLDEQPDENPPDRS</sequence>
<dbReference type="AlphaFoldDB" id="A0A4D6HEZ5"/>
<reference evidence="2 3" key="1">
    <citation type="journal article" date="2019" name="Nat. Commun.">
        <title>A new type of DNA phosphorothioation-based antiviral system in archaea.</title>
        <authorList>
            <person name="Xiong L."/>
            <person name="Liu S."/>
            <person name="Chen S."/>
            <person name="Xiao Y."/>
            <person name="Zhu B."/>
            <person name="Gao Y."/>
            <person name="Zhang Y."/>
            <person name="Chen B."/>
            <person name="Luo J."/>
            <person name="Deng Z."/>
            <person name="Chen X."/>
            <person name="Wang L."/>
            <person name="Chen S."/>
        </authorList>
    </citation>
    <scope>NUCLEOTIDE SEQUENCE [LARGE SCALE GENOMIC DNA]</scope>
    <source>
        <strain evidence="2 3">CBA1105</strain>
    </source>
</reference>
<dbReference type="EMBL" id="CP031310">
    <property type="protein sequence ID" value="QCC51632.1"/>
    <property type="molecule type" value="Genomic_DNA"/>
</dbReference>
<dbReference type="Proteomes" id="UP000296706">
    <property type="component" value="Chromosome"/>
</dbReference>
<accession>A0A4D6HEZ5</accession>
<evidence type="ECO:0000313" key="3">
    <source>
        <dbReference type="Proteomes" id="UP000296706"/>
    </source>
</evidence>
<name>A0A4D6HEZ5_9EURY</name>
<evidence type="ECO:0000256" key="1">
    <source>
        <dbReference type="SAM" id="MobiDB-lite"/>
    </source>
</evidence>
<protein>
    <submittedName>
        <fullName evidence="2">Uncharacterized protein</fullName>
    </submittedName>
</protein>
<dbReference type="STRING" id="1457250.GCA_000755225_00806"/>
<feature type="region of interest" description="Disordered" evidence="1">
    <location>
        <begin position="41"/>
        <end position="62"/>
    </location>
</feature>
<evidence type="ECO:0000313" key="2">
    <source>
        <dbReference type="EMBL" id="QCC51632.1"/>
    </source>
</evidence>
<organism evidence="2 3">
    <name type="scientific">Halapricum salinum</name>
    <dbReference type="NCBI Taxonomy" id="1457250"/>
    <lineage>
        <taxon>Archaea</taxon>
        <taxon>Methanobacteriati</taxon>
        <taxon>Methanobacteriota</taxon>
        <taxon>Stenosarchaea group</taxon>
        <taxon>Halobacteria</taxon>
        <taxon>Halobacteriales</taxon>
        <taxon>Haloarculaceae</taxon>
        <taxon>Halapricum</taxon>
    </lineage>
</organism>
<proteinExistence type="predicted"/>
<dbReference type="KEGG" id="hsn:DV733_10450"/>
<dbReference type="GeneID" id="39848287"/>
<dbReference type="OrthoDB" id="263418at2157"/>
<keyword evidence="3" id="KW-1185">Reference proteome</keyword>